<name>A0A914PQJ9_9BILA</name>
<evidence type="ECO:0000313" key="1">
    <source>
        <dbReference type="Proteomes" id="UP000887578"/>
    </source>
</evidence>
<protein>
    <submittedName>
        <fullName evidence="2">Uncharacterized protein</fullName>
    </submittedName>
</protein>
<sequence length="142" mass="15975">MHCDYGQELTLGELLDRLPGKFKTVNMETSTLHSNDYASIVATMESWFLNERPKFTEMTVFVDAAPTAAELTAFLNTFPFTEVTGTLYLICNTPATNEMVAAMEMDYIGAAVFNRLPGEQKYHLFAKKEKDFGSLVLGYKCF</sequence>
<keyword evidence="1" id="KW-1185">Reference proteome</keyword>
<proteinExistence type="predicted"/>
<dbReference type="Proteomes" id="UP000887578">
    <property type="component" value="Unplaced"/>
</dbReference>
<organism evidence="1 2">
    <name type="scientific">Panagrolaimus davidi</name>
    <dbReference type="NCBI Taxonomy" id="227884"/>
    <lineage>
        <taxon>Eukaryota</taxon>
        <taxon>Metazoa</taxon>
        <taxon>Ecdysozoa</taxon>
        <taxon>Nematoda</taxon>
        <taxon>Chromadorea</taxon>
        <taxon>Rhabditida</taxon>
        <taxon>Tylenchina</taxon>
        <taxon>Panagrolaimomorpha</taxon>
        <taxon>Panagrolaimoidea</taxon>
        <taxon>Panagrolaimidae</taxon>
        <taxon>Panagrolaimus</taxon>
    </lineage>
</organism>
<dbReference type="AlphaFoldDB" id="A0A914PQJ9"/>
<accession>A0A914PQJ9</accession>
<dbReference type="WBParaSite" id="PDA_v2.g20866.t1">
    <property type="protein sequence ID" value="PDA_v2.g20866.t1"/>
    <property type="gene ID" value="PDA_v2.g20866"/>
</dbReference>
<evidence type="ECO:0000313" key="2">
    <source>
        <dbReference type="WBParaSite" id="PDA_v2.g20866.t1"/>
    </source>
</evidence>
<reference evidence="2" key="1">
    <citation type="submission" date="2022-11" db="UniProtKB">
        <authorList>
            <consortium name="WormBaseParasite"/>
        </authorList>
    </citation>
    <scope>IDENTIFICATION</scope>
</reference>